<feature type="transmembrane region" description="Helical" evidence="1">
    <location>
        <begin position="149"/>
        <end position="167"/>
    </location>
</feature>
<evidence type="ECO:0000256" key="1">
    <source>
        <dbReference type="SAM" id="Phobius"/>
    </source>
</evidence>
<evidence type="ECO:0000313" key="4">
    <source>
        <dbReference type="Proteomes" id="UP000831692"/>
    </source>
</evidence>
<keyword evidence="1" id="KW-1133">Transmembrane helix</keyword>
<gene>
    <name evidence="3" type="ORF">ENLAB_27330</name>
</gene>
<feature type="transmembrane region" description="Helical" evidence="1">
    <location>
        <begin position="313"/>
        <end position="330"/>
    </location>
</feature>
<feature type="domain" description="Acyltransferase 3" evidence="2">
    <location>
        <begin position="39"/>
        <end position="330"/>
    </location>
</feature>
<feature type="transmembrane region" description="Helical" evidence="1">
    <location>
        <begin position="283"/>
        <end position="301"/>
    </location>
</feature>
<dbReference type="Pfam" id="PF01757">
    <property type="entry name" value="Acyl_transf_3"/>
    <property type="match status" value="1"/>
</dbReference>
<feature type="transmembrane region" description="Helical" evidence="1">
    <location>
        <begin position="109"/>
        <end position="127"/>
    </location>
</feature>
<proteinExistence type="predicted"/>
<reference evidence="3 4" key="1">
    <citation type="submission" date="2022-03" db="EMBL/GenBank/DDBJ databases">
        <title>Complete genome sequence of Enterococcus innesii DB-1.</title>
        <authorList>
            <person name="Fukuda D."/>
            <person name="Nolasco-Hipolito C."/>
        </authorList>
    </citation>
    <scope>NUCLEOTIDE SEQUENCE [LARGE SCALE GENOMIC DNA]</scope>
    <source>
        <strain evidence="3 4">DB-1</strain>
    </source>
</reference>
<dbReference type="GeneID" id="83458738"/>
<feature type="transmembrane region" description="Helical" evidence="1">
    <location>
        <begin position="70"/>
        <end position="88"/>
    </location>
</feature>
<dbReference type="RefSeq" id="WP_244351633.1">
    <property type="nucleotide sequence ID" value="NZ_AP025635.1"/>
</dbReference>
<evidence type="ECO:0000313" key="3">
    <source>
        <dbReference type="EMBL" id="BDG69169.1"/>
    </source>
</evidence>
<dbReference type="Proteomes" id="UP000831692">
    <property type="component" value="Chromosome"/>
</dbReference>
<keyword evidence="1" id="KW-0472">Membrane</keyword>
<feature type="transmembrane region" description="Helical" evidence="1">
    <location>
        <begin position="174"/>
        <end position="193"/>
    </location>
</feature>
<evidence type="ECO:0000259" key="2">
    <source>
        <dbReference type="Pfam" id="PF01757"/>
    </source>
</evidence>
<feature type="transmembrane region" description="Helical" evidence="1">
    <location>
        <begin position="229"/>
        <end position="247"/>
    </location>
</feature>
<sequence>MTYILFFFLALSITGINFAEPNKFNNDYMSKKQTTTINGIFVFLVFLSHGAQYISLDGAHNEVYVLLRRFLGQAVVTTFLFYSGFGMMSSIQKKSQNYIKEMPIKAFKLLIQFDIAVIFYLITNMFIDRNFPLKTILLSFTTWVSIGNSNWYITSMIIFCLLIGLAFTISRKNYFVGIVLTTLFTILVVYFLMRIDRPAYTYNTMICLPAGMIFAYFKPTFDKLIKNDLTYLILILFTFVILSYSRIHITSGIQMYSIWSIFFAFSFVIFTKKIKLEHTFIEWLGNHIFSIYILQRLPMNILHYHGISTRHPFIFIGISFFSTLIIAILFDKYVMRIVNLVIDNLRKRIFHS</sequence>
<accession>A0ABM7XVI2</accession>
<feature type="transmembrane region" description="Helical" evidence="1">
    <location>
        <begin position="253"/>
        <end position="271"/>
    </location>
</feature>
<dbReference type="InterPro" id="IPR002656">
    <property type="entry name" value="Acyl_transf_3_dom"/>
</dbReference>
<name>A0ABM7XVI2_9ENTE</name>
<keyword evidence="4" id="KW-1185">Reference proteome</keyword>
<keyword evidence="1" id="KW-0812">Transmembrane</keyword>
<dbReference type="EMBL" id="AP025635">
    <property type="protein sequence ID" value="BDG69169.1"/>
    <property type="molecule type" value="Genomic_DNA"/>
</dbReference>
<organism evidence="3 4">
    <name type="scientific">Enterococcus innesii</name>
    <dbReference type="NCBI Taxonomy" id="2839759"/>
    <lineage>
        <taxon>Bacteria</taxon>
        <taxon>Bacillati</taxon>
        <taxon>Bacillota</taxon>
        <taxon>Bacilli</taxon>
        <taxon>Lactobacillales</taxon>
        <taxon>Enterococcaceae</taxon>
        <taxon>Enterococcus</taxon>
    </lineage>
</organism>
<feature type="transmembrane region" description="Helical" evidence="1">
    <location>
        <begin position="199"/>
        <end position="217"/>
    </location>
</feature>
<protein>
    <recommendedName>
        <fullName evidence="2">Acyltransferase 3 domain-containing protein</fullName>
    </recommendedName>
</protein>